<evidence type="ECO:0008006" key="4">
    <source>
        <dbReference type="Google" id="ProtNLM"/>
    </source>
</evidence>
<protein>
    <recommendedName>
        <fullName evidence="4">Cell division protein ZapA</fullName>
    </recommendedName>
</protein>
<dbReference type="OrthoDB" id="595328at2"/>
<accession>B3QS32</accession>
<dbReference type="AlphaFoldDB" id="B3QS32"/>
<proteinExistence type="predicted"/>
<dbReference type="eggNOG" id="COG3027">
    <property type="taxonomic scope" value="Bacteria"/>
</dbReference>
<dbReference type="InterPro" id="IPR007838">
    <property type="entry name" value="Cell_div_ZapA-like"/>
</dbReference>
<reference evidence="2 3" key="1">
    <citation type="submission" date="2008-06" db="EMBL/GenBank/DDBJ databases">
        <title>Complete sequence of Chloroherpeton thalassium ATCC 35110.</title>
        <authorList>
            <consortium name="US DOE Joint Genome Institute"/>
            <person name="Lucas S."/>
            <person name="Copeland A."/>
            <person name="Lapidus A."/>
            <person name="Glavina del Rio T."/>
            <person name="Dalin E."/>
            <person name="Tice H."/>
            <person name="Bruce D."/>
            <person name="Goodwin L."/>
            <person name="Pitluck S."/>
            <person name="Schmutz J."/>
            <person name="Larimer F."/>
            <person name="Land M."/>
            <person name="Hauser L."/>
            <person name="Kyrpides N."/>
            <person name="Mikhailova N."/>
            <person name="Liu Z."/>
            <person name="Li T."/>
            <person name="Zhao F."/>
            <person name="Overmann J."/>
            <person name="Bryant D.A."/>
            <person name="Richardson P."/>
        </authorList>
    </citation>
    <scope>NUCLEOTIDE SEQUENCE [LARGE SCALE GENOMIC DNA]</scope>
    <source>
        <strain evidence="3">ATCC 35110 / GB-78</strain>
    </source>
</reference>
<gene>
    <name evidence="2" type="ordered locus">Ctha_1518</name>
</gene>
<dbReference type="Proteomes" id="UP000001208">
    <property type="component" value="Chromosome"/>
</dbReference>
<dbReference type="SUPFAM" id="SSF102829">
    <property type="entry name" value="Cell division protein ZapA-like"/>
    <property type="match status" value="1"/>
</dbReference>
<dbReference type="HOGENOM" id="CLU_188222_0_0_10"/>
<sequence length="90" mass="10211">MESLRVKIFGEEYALLVDNKALTQSAAKRVQELMRSFKNEAPELSSHKYSVLAAIHLAEQNVELENRLASLLSEIERLSNLIESTTEIHN</sequence>
<evidence type="ECO:0000313" key="3">
    <source>
        <dbReference type="Proteomes" id="UP000001208"/>
    </source>
</evidence>
<evidence type="ECO:0000313" key="2">
    <source>
        <dbReference type="EMBL" id="ACF13977.1"/>
    </source>
</evidence>
<evidence type="ECO:0000256" key="1">
    <source>
        <dbReference type="SAM" id="Coils"/>
    </source>
</evidence>
<keyword evidence="1" id="KW-0175">Coiled coil</keyword>
<feature type="coiled-coil region" evidence="1">
    <location>
        <begin position="54"/>
        <end position="88"/>
    </location>
</feature>
<dbReference type="KEGG" id="cts:Ctha_1518"/>
<dbReference type="RefSeq" id="WP_012500061.1">
    <property type="nucleotide sequence ID" value="NC_011026.1"/>
</dbReference>
<dbReference type="STRING" id="517418.Ctha_1518"/>
<organism evidence="2 3">
    <name type="scientific">Chloroherpeton thalassium (strain ATCC 35110 / GB-78)</name>
    <dbReference type="NCBI Taxonomy" id="517418"/>
    <lineage>
        <taxon>Bacteria</taxon>
        <taxon>Pseudomonadati</taxon>
        <taxon>Chlorobiota</taxon>
        <taxon>Chlorobiia</taxon>
        <taxon>Chlorobiales</taxon>
        <taxon>Chloroherpetonaceae</taxon>
        <taxon>Chloroherpeton</taxon>
    </lineage>
</organism>
<dbReference type="EMBL" id="CP001100">
    <property type="protein sequence ID" value="ACF13977.1"/>
    <property type="molecule type" value="Genomic_DNA"/>
</dbReference>
<dbReference type="InterPro" id="IPR036192">
    <property type="entry name" value="Cell_div_ZapA-like_sf"/>
</dbReference>
<dbReference type="Pfam" id="PF05164">
    <property type="entry name" value="ZapA"/>
    <property type="match status" value="1"/>
</dbReference>
<keyword evidence="3" id="KW-1185">Reference proteome</keyword>
<name>B3QS32_CHLT3</name>